<dbReference type="OrthoDB" id="9779724at2"/>
<sequence length="426" mass="46770">MQRRLAMGCFSILGFLAIALTATGQEIDSSFVPRTELDPPLLLEPLPFLRPLPLLQPLLAPRLEPTMAPSTTWTELETAAFPNHPLRLASHVEAAPASQATGTDEADDGFRTLGDGPADRPAADADDAPEDNVHEDGAPENGAAENGDHVDNGHEENGPPAHVVQDKADPLPLARLHHLHQAADHLEAAGLPSEAKLVRQRAIREERRADEIRLAAKLAQLSRLQEEIEQLRDRLATNNQLMLRFQLVSIPAEHWETVQKTLSERASSHKNEQATTVIDSTELSALVKEWLQAKQGKLIAEPSVITVDNRPVSFFSGERYFTRDSSNGPKSLRAEQAGLGLEARPRLLSSGGLELEVAIEWSQHNHQTQRTQLMLKHAATGQLKAGQSLVLLLQNKDASERPALLSVSHDQITIDPLLRTADYWAE</sequence>
<dbReference type="KEGG" id="lcre:Pla8534_17880"/>
<organism evidence="5 6">
    <name type="scientific">Lignipirellula cremea</name>
    <dbReference type="NCBI Taxonomy" id="2528010"/>
    <lineage>
        <taxon>Bacteria</taxon>
        <taxon>Pseudomonadati</taxon>
        <taxon>Planctomycetota</taxon>
        <taxon>Planctomycetia</taxon>
        <taxon>Pirellulales</taxon>
        <taxon>Pirellulaceae</taxon>
        <taxon>Lignipirellula</taxon>
    </lineage>
</organism>
<feature type="domain" description="Type II/III secretion system secretin-like" evidence="4">
    <location>
        <begin position="293"/>
        <end position="372"/>
    </location>
</feature>
<evidence type="ECO:0000259" key="4">
    <source>
        <dbReference type="Pfam" id="PF00263"/>
    </source>
</evidence>
<dbReference type="Proteomes" id="UP000317648">
    <property type="component" value="Chromosome"/>
</dbReference>
<evidence type="ECO:0000256" key="2">
    <source>
        <dbReference type="SAM" id="Coils"/>
    </source>
</evidence>
<evidence type="ECO:0000313" key="6">
    <source>
        <dbReference type="Proteomes" id="UP000317648"/>
    </source>
</evidence>
<keyword evidence="6" id="KW-1185">Reference proteome</keyword>
<feature type="compositionally biased region" description="Basic and acidic residues" evidence="3">
    <location>
        <begin position="146"/>
        <end position="157"/>
    </location>
</feature>
<name>A0A518DQA5_9BACT</name>
<gene>
    <name evidence="5" type="ORF">Pla8534_17880</name>
</gene>
<dbReference type="EMBL" id="CP036433">
    <property type="protein sequence ID" value="QDU94002.1"/>
    <property type="molecule type" value="Genomic_DNA"/>
</dbReference>
<proteinExistence type="inferred from homology"/>
<dbReference type="InterPro" id="IPR004846">
    <property type="entry name" value="T2SS/T3SS_dom"/>
</dbReference>
<dbReference type="Pfam" id="PF00263">
    <property type="entry name" value="Secretin"/>
    <property type="match status" value="1"/>
</dbReference>
<evidence type="ECO:0000313" key="5">
    <source>
        <dbReference type="EMBL" id="QDU94002.1"/>
    </source>
</evidence>
<accession>A0A518DQA5</accession>
<dbReference type="AlphaFoldDB" id="A0A518DQA5"/>
<feature type="coiled-coil region" evidence="2">
    <location>
        <begin position="214"/>
        <end position="241"/>
    </location>
</feature>
<feature type="region of interest" description="Disordered" evidence="3">
    <location>
        <begin position="94"/>
        <end position="165"/>
    </location>
</feature>
<dbReference type="RefSeq" id="WP_145051683.1">
    <property type="nucleotide sequence ID" value="NZ_CP036433.1"/>
</dbReference>
<reference evidence="5 6" key="1">
    <citation type="submission" date="2019-02" db="EMBL/GenBank/DDBJ databases">
        <title>Deep-cultivation of Planctomycetes and their phenomic and genomic characterization uncovers novel biology.</title>
        <authorList>
            <person name="Wiegand S."/>
            <person name="Jogler M."/>
            <person name="Boedeker C."/>
            <person name="Pinto D."/>
            <person name="Vollmers J."/>
            <person name="Rivas-Marin E."/>
            <person name="Kohn T."/>
            <person name="Peeters S.H."/>
            <person name="Heuer A."/>
            <person name="Rast P."/>
            <person name="Oberbeckmann S."/>
            <person name="Bunk B."/>
            <person name="Jeske O."/>
            <person name="Meyerdierks A."/>
            <person name="Storesund J.E."/>
            <person name="Kallscheuer N."/>
            <person name="Luecker S."/>
            <person name="Lage O.M."/>
            <person name="Pohl T."/>
            <person name="Merkel B.J."/>
            <person name="Hornburger P."/>
            <person name="Mueller R.-W."/>
            <person name="Bruemmer F."/>
            <person name="Labrenz M."/>
            <person name="Spormann A.M."/>
            <person name="Op den Camp H."/>
            <person name="Overmann J."/>
            <person name="Amann R."/>
            <person name="Jetten M.S.M."/>
            <person name="Mascher T."/>
            <person name="Medema M.H."/>
            <person name="Devos D.P."/>
            <person name="Kaster A.-K."/>
            <person name="Ovreas L."/>
            <person name="Rohde M."/>
            <person name="Galperin M.Y."/>
            <person name="Jogler C."/>
        </authorList>
    </citation>
    <scope>NUCLEOTIDE SEQUENCE [LARGE SCALE GENOMIC DNA]</scope>
    <source>
        <strain evidence="5 6">Pla85_3_4</strain>
    </source>
</reference>
<evidence type="ECO:0000256" key="1">
    <source>
        <dbReference type="RuleBase" id="RU004003"/>
    </source>
</evidence>
<protein>
    <submittedName>
        <fullName evidence="5">Bacterial type II and III secretion system protein</fullName>
    </submittedName>
</protein>
<keyword evidence="2" id="KW-0175">Coiled coil</keyword>
<dbReference type="GO" id="GO:0009306">
    <property type="term" value="P:protein secretion"/>
    <property type="evidence" value="ECO:0007669"/>
    <property type="project" value="InterPro"/>
</dbReference>
<comment type="similarity">
    <text evidence="1">Belongs to the bacterial secretin family.</text>
</comment>
<evidence type="ECO:0000256" key="3">
    <source>
        <dbReference type="SAM" id="MobiDB-lite"/>
    </source>
</evidence>